<dbReference type="AlphaFoldDB" id="A0A811V612"/>
<dbReference type="Proteomes" id="UP000606786">
    <property type="component" value="Unassembled WGS sequence"/>
</dbReference>
<sequence>MVFAKTFLSRDSLMDMPISNLSEGFTASQIVSSCASFTPEGTRYYRNTATPVIDLRQRRNISHDEACGDDSRGILNDSHFVPRCCRVHSDEWMCGSRKVRRLTGVLASGGGVDKVQLCDKLSEQMTNSQFTAWVVQNDRSLDRFGLLCCPDLVVVALIAS</sequence>
<gene>
    <name evidence="1" type="ORF">CCAP1982_LOCUS13634</name>
</gene>
<proteinExistence type="predicted"/>
<reference evidence="1" key="1">
    <citation type="submission" date="2020-11" db="EMBL/GenBank/DDBJ databases">
        <authorList>
            <person name="Whitehead M."/>
        </authorList>
    </citation>
    <scope>NUCLEOTIDE SEQUENCE</scope>
    <source>
        <strain evidence="1">EGII</strain>
    </source>
</reference>
<name>A0A811V612_CERCA</name>
<evidence type="ECO:0000313" key="1">
    <source>
        <dbReference type="EMBL" id="CAD7005277.1"/>
    </source>
</evidence>
<dbReference type="PROSITE" id="PS51257">
    <property type="entry name" value="PROKAR_LIPOPROTEIN"/>
    <property type="match status" value="1"/>
</dbReference>
<organism evidence="1 2">
    <name type="scientific">Ceratitis capitata</name>
    <name type="common">Mediterranean fruit fly</name>
    <name type="synonym">Tephritis capitata</name>
    <dbReference type="NCBI Taxonomy" id="7213"/>
    <lineage>
        <taxon>Eukaryota</taxon>
        <taxon>Metazoa</taxon>
        <taxon>Ecdysozoa</taxon>
        <taxon>Arthropoda</taxon>
        <taxon>Hexapoda</taxon>
        <taxon>Insecta</taxon>
        <taxon>Pterygota</taxon>
        <taxon>Neoptera</taxon>
        <taxon>Endopterygota</taxon>
        <taxon>Diptera</taxon>
        <taxon>Brachycera</taxon>
        <taxon>Muscomorpha</taxon>
        <taxon>Tephritoidea</taxon>
        <taxon>Tephritidae</taxon>
        <taxon>Ceratitis</taxon>
        <taxon>Ceratitis</taxon>
    </lineage>
</organism>
<keyword evidence="2" id="KW-1185">Reference proteome</keyword>
<comment type="caution">
    <text evidence="1">The sequence shown here is derived from an EMBL/GenBank/DDBJ whole genome shotgun (WGS) entry which is preliminary data.</text>
</comment>
<protein>
    <submittedName>
        <fullName evidence="1">(Mediterranean fruit fly) hypothetical protein</fullName>
    </submittedName>
</protein>
<accession>A0A811V612</accession>
<evidence type="ECO:0000313" key="2">
    <source>
        <dbReference type="Proteomes" id="UP000606786"/>
    </source>
</evidence>
<dbReference type="EMBL" id="CAJHJT010000034">
    <property type="protein sequence ID" value="CAD7005277.1"/>
    <property type="molecule type" value="Genomic_DNA"/>
</dbReference>